<feature type="region of interest" description="Disordered" evidence="3">
    <location>
        <begin position="92"/>
        <end position="121"/>
    </location>
</feature>
<dbReference type="Pfam" id="PF00400">
    <property type="entry name" value="WD40"/>
    <property type="match status" value="1"/>
</dbReference>
<evidence type="ECO:0000256" key="3">
    <source>
        <dbReference type="SAM" id="MobiDB-lite"/>
    </source>
</evidence>
<dbReference type="Gene3D" id="2.130.10.10">
    <property type="entry name" value="YVTN repeat-like/Quinoprotein amine dehydrogenase"/>
    <property type="match status" value="2"/>
</dbReference>
<dbReference type="InterPro" id="IPR033010">
    <property type="entry name" value="Cdc20/Fizzy"/>
</dbReference>
<keyword evidence="2" id="KW-0677">Repeat</keyword>
<evidence type="ECO:0000313" key="5">
    <source>
        <dbReference type="Proteomes" id="UP001303473"/>
    </source>
</evidence>
<keyword evidence="1" id="KW-0853">WD repeat</keyword>
<proteinExistence type="predicted"/>
<dbReference type="GO" id="GO:1905786">
    <property type="term" value="P:positive regulation of anaphase-promoting complex-dependent catabolic process"/>
    <property type="evidence" value="ECO:0007669"/>
    <property type="project" value="TreeGrafter"/>
</dbReference>
<evidence type="ECO:0000256" key="1">
    <source>
        <dbReference type="ARBA" id="ARBA00022574"/>
    </source>
</evidence>
<reference evidence="5" key="1">
    <citation type="journal article" date="2023" name="Mol. Phylogenet. Evol.">
        <title>Genome-scale phylogeny and comparative genomics of the fungal order Sordariales.</title>
        <authorList>
            <person name="Hensen N."/>
            <person name="Bonometti L."/>
            <person name="Westerberg I."/>
            <person name="Brannstrom I.O."/>
            <person name="Guillou S."/>
            <person name="Cros-Aarteil S."/>
            <person name="Calhoun S."/>
            <person name="Haridas S."/>
            <person name="Kuo A."/>
            <person name="Mondo S."/>
            <person name="Pangilinan J."/>
            <person name="Riley R."/>
            <person name="LaButti K."/>
            <person name="Andreopoulos B."/>
            <person name="Lipzen A."/>
            <person name="Chen C."/>
            <person name="Yan M."/>
            <person name="Daum C."/>
            <person name="Ng V."/>
            <person name="Clum A."/>
            <person name="Steindorff A."/>
            <person name="Ohm R.A."/>
            <person name="Martin F."/>
            <person name="Silar P."/>
            <person name="Natvig D.O."/>
            <person name="Lalanne C."/>
            <person name="Gautier V."/>
            <person name="Ament-Velasquez S.L."/>
            <person name="Kruys A."/>
            <person name="Hutchinson M.I."/>
            <person name="Powell A.J."/>
            <person name="Barry K."/>
            <person name="Miller A.N."/>
            <person name="Grigoriev I.V."/>
            <person name="Debuchy R."/>
            <person name="Gladieux P."/>
            <person name="Hiltunen Thoren M."/>
            <person name="Johannesson H."/>
        </authorList>
    </citation>
    <scope>NUCLEOTIDE SEQUENCE [LARGE SCALE GENOMIC DNA]</scope>
    <source>
        <strain evidence="5">CBS 340.73</strain>
    </source>
</reference>
<dbReference type="InterPro" id="IPR001680">
    <property type="entry name" value="WD40_rpt"/>
</dbReference>
<evidence type="ECO:0000313" key="4">
    <source>
        <dbReference type="EMBL" id="KAK3943590.1"/>
    </source>
</evidence>
<dbReference type="GO" id="GO:0010997">
    <property type="term" value="F:anaphase-promoting complex binding"/>
    <property type="evidence" value="ECO:0007669"/>
    <property type="project" value="InterPro"/>
</dbReference>
<evidence type="ECO:0000256" key="2">
    <source>
        <dbReference type="ARBA" id="ARBA00022737"/>
    </source>
</evidence>
<name>A0AAN6NDR6_9PEZI</name>
<keyword evidence="5" id="KW-1185">Reference proteome</keyword>
<dbReference type="GO" id="GO:1990757">
    <property type="term" value="F:ubiquitin ligase activator activity"/>
    <property type="evidence" value="ECO:0007669"/>
    <property type="project" value="TreeGrafter"/>
</dbReference>
<accession>A0AAN6NDR6</accession>
<dbReference type="InterPro" id="IPR015943">
    <property type="entry name" value="WD40/YVTN_repeat-like_dom_sf"/>
</dbReference>
<dbReference type="EMBL" id="MU853765">
    <property type="protein sequence ID" value="KAK3943590.1"/>
    <property type="molecule type" value="Genomic_DNA"/>
</dbReference>
<feature type="region of interest" description="Disordered" evidence="3">
    <location>
        <begin position="566"/>
        <end position="617"/>
    </location>
</feature>
<organism evidence="4 5">
    <name type="scientific">Diplogelasinospora grovesii</name>
    <dbReference type="NCBI Taxonomy" id="303347"/>
    <lineage>
        <taxon>Eukaryota</taxon>
        <taxon>Fungi</taxon>
        <taxon>Dikarya</taxon>
        <taxon>Ascomycota</taxon>
        <taxon>Pezizomycotina</taxon>
        <taxon>Sordariomycetes</taxon>
        <taxon>Sordariomycetidae</taxon>
        <taxon>Sordariales</taxon>
        <taxon>Diplogelasinosporaceae</taxon>
        <taxon>Diplogelasinospora</taxon>
    </lineage>
</organism>
<dbReference type="AlphaFoldDB" id="A0AAN6NDR6"/>
<comment type="caution">
    <text evidence="4">The sequence shown here is derived from an EMBL/GenBank/DDBJ whole genome shotgun (WGS) entry which is preliminary data.</text>
</comment>
<dbReference type="Proteomes" id="UP001303473">
    <property type="component" value="Unassembled WGS sequence"/>
</dbReference>
<gene>
    <name evidence="4" type="ORF">QBC46DRAFT_351464</name>
</gene>
<dbReference type="PANTHER" id="PTHR19918:SF5">
    <property type="entry name" value="MEIOSIS-SPECIFIC APC_C ACTIVATOR PROTEIN AMA1"/>
    <property type="match status" value="1"/>
</dbReference>
<dbReference type="GO" id="GO:0031145">
    <property type="term" value="P:anaphase-promoting complex-dependent catabolic process"/>
    <property type="evidence" value="ECO:0007669"/>
    <property type="project" value="TreeGrafter"/>
</dbReference>
<dbReference type="SUPFAM" id="SSF50978">
    <property type="entry name" value="WD40 repeat-like"/>
    <property type="match status" value="1"/>
</dbReference>
<dbReference type="PANTHER" id="PTHR19918">
    <property type="entry name" value="CELL DIVISION CYCLE 20 CDC20 FIZZY -RELATED"/>
    <property type="match status" value="1"/>
</dbReference>
<dbReference type="SMART" id="SM00320">
    <property type="entry name" value="WD40"/>
    <property type="match status" value="2"/>
</dbReference>
<dbReference type="InterPro" id="IPR036322">
    <property type="entry name" value="WD40_repeat_dom_sf"/>
</dbReference>
<protein>
    <submittedName>
        <fullName evidence="4">WD domain-protein</fullName>
    </submittedName>
</protein>
<dbReference type="GO" id="GO:0005680">
    <property type="term" value="C:anaphase-promoting complex"/>
    <property type="evidence" value="ECO:0007669"/>
    <property type="project" value="TreeGrafter"/>
</dbReference>
<sequence length="811" mass="89242">MESVSAHLPLRIRREWQTYSSPPCLSPCPTDSGYGSTPASPHCWTPKENRRESRLDNLLDGNYSFDRDDPFQDNGAEYSFQTPARATQAVVSQTKELPGKGQKSATVPRRTPRSRPPLPVGFYSDTRIRFGQRGSGSLRLPDRFIPLRTQSKTVTEKFKTGKTHHELTPSERLLRHQGATEDAFCYRRRTAIPMASDFRAQFRSDTATSRNRVATILGTLDQNRGDGGETHESDGTVWPGGRFAPGRTAVNNGRGQLVRSGTNARLFRTTFSTAGPRLDEELLKHEARLATALGLDRAQRVLDVNFSAHKTGSPFKRSKGVTTRWNGTEWVSEGHGSIARVLKPPVTRLLPIAPFKVLDAPNLRDDFYCSVLSYSRTSRTLAVGLGDLLYAWSESNRVQLLNAGNRDGAHLTSVAFSSTEGCKCILAYGRSNRTLGLMSLYDDPEPGQSPTSPMPRFEVLQPAPVACLRWKPTCTIRPSKSLVHPGIPVKNEDLLVGDEIGHVYYYAVEWPERWEVERNNWSGHMTLLARITIHVQQVCGLSWSSDGELFATGGNDNLCCLFETHKVSEPPEPREDDDVPESRTGPPSQAHAGGTSNAVPNAHGEPRPQMTRRATHRVRHVKIGDEKHRWVHGAAVKAIAFCPWQEGLVATGGGSNDKCIHFFHTSSGAALATIAVSAQVTSLIWSTTRREIAATFGYAEPQHTVRIAVFSWPDCCQVAAIPWAGGHRALYAVPYPGGPIGDARDGNRGRDHDHTAIEAGCIMVASSDRSVKFHEVWSPDKRITTGGVGMLGGSDILESLEGIDREGDIIR</sequence>
<feature type="region of interest" description="Disordered" evidence="3">
    <location>
        <begin position="31"/>
        <end position="50"/>
    </location>
</feature>